<dbReference type="Pfam" id="PF11035">
    <property type="entry name" value="SNAPC2"/>
    <property type="match status" value="1"/>
</dbReference>
<feature type="region of interest" description="Disordered" evidence="1">
    <location>
        <begin position="155"/>
        <end position="203"/>
    </location>
</feature>
<feature type="compositionally biased region" description="Polar residues" evidence="1">
    <location>
        <begin position="593"/>
        <end position="603"/>
    </location>
</feature>
<dbReference type="InterPro" id="IPR021281">
    <property type="entry name" value="SNAPC2"/>
</dbReference>
<feature type="region of interest" description="Disordered" evidence="1">
    <location>
        <begin position="315"/>
        <end position="350"/>
    </location>
</feature>
<dbReference type="PANTHER" id="PTHR45845">
    <property type="entry name" value="RHO GUANINE NUCLEOTIDE EXCHANGE FACTOR-RELATED"/>
    <property type="match status" value="1"/>
</dbReference>
<feature type="compositionally biased region" description="Basic residues" evidence="1">
    <location>
        <begin position="609"/>
        <end position="626"/>
    </location>
</feature>
<feature type="compositionally biased region" description="Low complexity" evidence="1">
    <location>
        <begin position="18"/>
        <end position="27"/>
    </location>
</feature>
<feature type="compositionally biased region" description="Low complexity" evidence="1">
    <location>
        <begin position="188"/>
        <end position="197"/>
    </location>
</feature>
<dbReference type="Proteomes" id="UP000031443">
    <property type="component" value="Unassembled WGS sequence"/>
</dbReference>
<evidence type="ECO:0000256" key="1">
    <source>
        <dbReference type="SAM" id="MobiDB-lite"/>
    </source>
</evidence>
<feature type="compositionally biased region" description="Low complexity" evidence="1">
    <location>
        <begin position="976"/>
        <end position="995"/>
    </location>
</feature>
<feature type="region of interest" description="Disordered" evidence="1">
    <location>
        <begin position="586"/>
        <end position="1407"/>
    </location>
</feature>
<protein>
    <submittedName>
        <fullName evidence="2">Rho guanine nucleotide exchange factor 40</fullName>
    </submittedName>
</protein>
<dbReference type="EMBL" id="KB494182">
    <property type="protein sequence ID" value="EMP41338.1"/>
    <property type="molecule type" value="Genomic_DNA"/>
</dbReference>
<sequence>MKPPLRTRSAPTRYETGPPARHAPARAPWTAQEKRHLIKALKAQAPQGELQAELLREHLPRRSEAEILAFIHQLKGRVAREAIQMEYRRCREEQRCKEAEILAPIEVWTDLAEKLTDKLEETVTTAFSQVLTIAVTEPLSLLHSVPQKLTRAAEKKVLPNSSSQHAASPAPDDAARNGDAAPGPPAAAPSSSTSTDSGVHEEPEKFSVDFEKIYKYLSMLSRDIKVPELSPYESAVVLDLLMSLPEELSNLDYDGLKRHMHRSYRELTAQQPDGSRKGSDPGASAGELATDLPSASIDCERPPTANLSVSCTLPTELAQPSDNQKRPSRSGECEQGTQETPQPSEPEPVEDCVQNTLSALYPPFAATAPTLLGQVFEVVERTYREDALHYTIEFLIPAKHILARIQQEACAQYSGFVFCHEGWPLCLHEKVVVQLSSLPWQQLCPGDFYLQVAPYLSHAPRLVLKCLSPDGRSVQELPVLPDAYPFLFTAEWLNGINKDRRAGRLERCLLAAEERVLRLPWTELICPQFLLQGSFMVGRRCLPGPSPEVLGARSPGDGRHSGGESQEAEAGGLEGEYVQLLEISPPRHDAPQTPVSPSSQSRTLPARKGQGKGRNRRHRAWLHHKSSREETLPRNRPRRTWEGGRPGADPGQAGLLRGWDLQRPYGETGGPRVSQGDGQDRGGPAHKVAAQSLGKGGRLPGERQWGGDTGEKAGDPSLGDEQRGGDPPEGQREGDLSLREEQHAEDLGEGQHVEDPSSKVEQRGGDPEEKQQDGVPEERQKGGDCSLREEQQSRDPGTPAISPQPSTVAEVQGLSEGGGQAAWPAAWPSPGQQAQSQGLSRQSSPQHEASSADLRSARAEPPGARTSPQQGAIGDSAAGLPHRAAKGNRRRRKWGGRGCPTNVDWKEPGSPGTGVGDAPAGTKEGGIPAGTRLPVVPTPGEGDIPPNTKKEGSPSGTRLPITSAPGEGGVPPTTKEGGVPPSSTEGGSPSGTGLPVAPTPGEGGIPPSSTERDSPSGTGLPVAPTPGEGGIPPSSTERDSPSGTGLPVAPTPGEGGIPPSSTERDSPSGTGLPVAPTPGEGGIPPSSTERDSPSGTGLPVAPTPGEGGIPPSSTERDSPSGTGLPVAPTPGEGGIPPSSTERDSPSGTGLPVAPTPGEGGIPPSSTERDSPSGTGLPVAPTPGEGGIPPSSTERDSPSGTGLPVAPTPGEGGIPPSSTERDSPSGTGLPVAPTPGEGGIPPSSTERDSPSGTGLPVAPTPGEGGIPPSSTERDSPSGTGLPVAPTPGEGGIPPSSTERDSPSGTGLPVAPTPGEGGIPPSSTERDSPSGTGLPVAPTPGEGGIPPSSTERDSPSGTGLPVVPTPGEGGVPPSSTEPDSPSVTRLPVAPTSGEGAIPPSQEEETRADCPGQGALTAALAEAAVPTGAEEEAAPRSLERTEAIGAGTAPFVKTALPLTGGAGTSCPVESLPPTSAPVGQDVDWELLGSGIFQLTGGVDRMGRALLTVTPQPPGEPAPAQGELSQALQYLHSLLSSWGAEASPAIPAFAAQEVSPALVSRLLVLAPLEGHEELPLIQEALVLSPSDLPQFVDPEQLQPTLGGTLQHSQTQWVETCQALERLCGLCQGVIQSVQVASAKLEASELAESDEALSVRISGHKDAMQKLLSDPRLLELQSSGGSLLAQLSSSGTCR</sequence>
<dbReference type="PANTHER" id="PTHR45845:SF5">
    <property type="entry name" value="RHO GUANINE NUCLEOTIDE EXCHANGE FACTOR 40"/>
    <property type="match status" value="1"/>
</dbReference>
<organism evidence="2 3">
    <name type="scientific">Chelonia mydas</name>
    <name type="common">Green sea-turtle</name>
    <name type="synonym">Chelonia agassizi</name>
    <dbReference type="NCBI Taxonomy" id="8469"/>
    <lineage>
        <taxon>Eukaryota</taxon>
        <taxon>Metazoa</taxon>
        <taxon>Chordata</taxon>
        <taxon>Craniata</taxon>
        <taxon>Vertebrata</taxon>
        <taxon>Euteleostomi</taxon>
        <taxon>Archelosauria</taxon>
        <taxon>Testudinata</taxon>
        <taxon>Testudines</taxon>
        <taxon>Cryptodira</taxon>
        <taxon>Durocryptodira</taxon>
        <taxon>Americhelydia</taxon>
        <taxon>Chelonioidea</taxon>
        <taxon>Cheloniidae</taxon>
        <taxon>Chelonia</taxon>
    </lineage>
</organism>
<name>M7C9N3_CHEMY</name>
<feature type="compositionally biased region" description="Low complexity" evidence="1">
    <location>
        <begin position="821"/>
        <end position="838"/>
    </location>
</feature>
<dbReference type="eggNOG" id="KOG4240">
    <property type="taxonomic scope" value="Eukaryota"/>
</dbReference>
<feature type="region of interest" description="Disordered" evidence="1">
    <location>
        <begin position="267"/>
        <end position="299"/>
    </location>
</feature>
<evidence type="ECO:0000313" key="2">
    <source>
        <dbReference type="EMBL" id="EMP41338.1"/>
    </source>
</evidence>
<proteinExistence type="predicted"/>
<reference evidence="3" key="1">
    <citation type="journal article" date="2013" name="Nat. Genet.">
        <title>The draft genomes of soft-shell turtle and green sea turtle yield insights into the development and evolution of the turtle-specific body plan.</title>
        <authorList>
            <person name="Wang Z."/>
            <person name="Pascual-Anaya J."/>
            <person name="Zadissa A."/>
            <person name="Li W."/>
            <person name="Niimura Y."/>
            <person name="Huang Z."/>
            <person name="Li C."/>
            <person name="White S."/>
            <person name="Xiong Z."/>
            <person name="Fang D."/>
            <person name="Wang B."/>
            <person name="Ming Y."/>
            <person name="Chen Y."/>
            <person name="Zheng Y."/>
            <person name="Kuraku S."/>
            <person name="Pignatelli M."/>
            <person name="Herrero J."/>
            <person name="Beal K."/>
            <person name="Nozawa M."/>
            <person name="Li Q."/>
            <person name="Wang J."/>
            <person name="Zhang H."/>
            <person name="Yu L."/>
            <person name="Shigenobu S."/>
            <person name="Wang J."/>
            <person name="Liu J."/>
            <person name="Flicek P."/>
            <person name="Searle S."/>
            <person name="Wang J."/>
            <person name="Kuratani S."/>
            <person name="Yin Y."/>
            <person name="Aken B."/>
            <person name="Zhang G."/>
            <person name="Irie N."/>
        </authorList>
    </citation>
    <scope>NUCLEOTIDE SEQUENCE [LARGE SCALE GENOMIC DNA]</scope>
</reference>
<feature type="compositionally biased region" description="Low complexity" evidence="1">
    <location>
        <begin position="169"/>
        <end position="181"/>
    </location>
</feature>
<feature type="region of interest" description="Disordered" evidence="1">
    <location>
        <begin position="1"/>
        <end position="27"/>
    </location>
</feature>
<dbReference type="GO" id="GO:0009301">
    <property type="term" value="P:snRNA transcription"/>
    <property type="evidence" value="ECO:0007669"/>
    <property type="project" value="InterPro"/>
</dbReference>
<dbReference type="eggNOG" id="KOG0689">
    <property type="taxonomic scope" value="Eukaryota"/>
</dbReference>
<gene>
    <name evidence="2" type="ORF">UY3_01440</name>
</gene>
<feature type="compositionally biased region" description="Low complexity" evidence="1">
    <location>
        <begin position="1353"/>
        <end position="1376"/>
    </location>
</feature>
<feature type="compositionally biased region" description="Basic residues" evidence="1">
    <location>
        <begin position="883"/>
        <end position="895"/>
    </location>
</feature>
<accession>M7C9N3</accession>
<feature type="compositionally biased region" description="Basic and acidic residues" evidence="1">
    <location>
        <begin position="323"/>
        <end position="332"/>
    </location>
</feature>
<feature type="compositionally biased region" description="Basic and acidic residues" evidence="1">
    <location>
        <begin position="709"/>
        <end position="793"/>
    </location>
</feature>
<keyword evidence="3" id="KW-1185">Reference proteome</keyword>
<feature type="compositionally biased region" description="Polar residues" evidence="1">
    <location>
        <begin position="839"/>
        <end position="849"/>
    </location>
</feature>
<evidence type="ECO:0000313" key="3">
    <source>
        <dbReference type="Proteomes" id="UP000031443"/>
    </source>
</evidence>
<dbReference type="InterPro" id="IPR052231">
    <property type="entry name" value="Rho_GEF_signaling-related"/>
</dbReference>
<dbReference type="GO" id="GO:0016251">
    <property type="term" value="F:RNA polymerase II general transcription initiation factor activity"/>
    <property type="evidence" value="ECO:0007669"/>
    <property type="project" value="InterPro"/>
</dbReference>
<feature type="region of interest" description="Disordered" evidence="1">
    <location>
        <begin position="547"/>
        <end position="571"/>
    </location>
</feature>